<name>A0A0F9DVE1_9ZZZZ</name>
<sequence>MAGNEQLYYIQDSRQMVGNCILWWCPDSKGYTTQIDEAGLYTKKEVEGMRSTDVGWPKEFVDAHVSKHVRRDRLRQADTVETVRGR</sequence>
<proteinExistence type="predicted"/>
<accession>A0A0F9DVE1</accession>
<gene>
    <name evidence="1" type="ORF">LCGC14_2152160</name>
</gene>
<reference evidence="1" key="1">
    <citation type="journal article" date="2015" name="Nature">
        <title>Complex archaea that bridge the gap between prokaryotes and eukaryotes.</title>
        <authorList>
            <person name="Spang A."/>
            <person name="Saw J.H."/>
            <person name="Jorgensen S.L."/>
            <person name="Zaremba-Niedzwiedzka K."/>
            <person name="Martijn J."/>
            <person name="Lind A.E."/>
            <person name="van Eijk R."/>
            <person name="Schleper C."/>
            <person name="Guy L."/>
            <person name="Ettema T.J."/>
        </authorList>
    </citation>
    <scope>NUCLEOTIDE SEQUENCE</scope>
</reference>
<comment type="caution">
    <text evidence="1">The sequence shown here is derived from an EMBL/GenBank/DDBJ whole genome shotgun (WGS) entry which is preliminary data.</text>
</comment>
<evidence type="ECO:0000313" key="1">
    <source>
        <dbReference type="EMBL" id="KKL65724.1"/>
    </source>
</evidence>
<dbReference type="EMBL" id="LAZR01027441">
    <property type="protein sequence ID" value="KKL65724.1"/>
    <property type="molecule type" value="Genomic_DNA"/>
</dbReference>
<dbReference type="AlphaFoldDB" id="A0A0F9DVE1"/>
<protein>
    <submittedName>
        <fullName evidence="1">Uncharacterized protein</fullName>
    </submittedName>
</protein>
<organism evidence="1">
    <name type="scientific">marine sediment metagenome</name>
    <dbReference type="NCBI Taxonomy" id="412755"/>
    <lineage>
        <taxon>unclassified sequences</taxon>
        <taxon>metagenomes</taxon>
        <taxon>ecological metagenomes</taxon>
    </lineage>
</organism>